<comment type="caution">
    <text evidence="2">The sequence shown here is derived from an EMBL/GenBank/DDBJ whole genome shotgun (WGS) entry which is preliminary data.</text>
</comment>
<evidence type="ECO:0000313" key="3">
    <source>
        <dbReference type="Proteomes" id="UP000683360"/>
    </source>
</evidence>
<dbReference type="SUPFAM" id="SSF101898">
    <property type="entry name" value="NHL repeat"/>
    <property type="match status" value="1"/>
</dbReference>
<protein>
    <submittedName>
        <fullName evidence="2">Uncharacterized protein</fullName>
    </submittedName>
</protein>
<feature type="compositionally biased region" description="Polar residues" evidence="1">
    <location>
        <begin position="1"/>
        <end position="10"/>
    </location>
</feature>
<feature type="compositionally biased region" description="Basic and acidic residues" evidence="1">
    <location>
        <begin position="11"/>
        <end position="20"/>
    </location>
</feature>
<dbReference type="EMBL" id="CAJPWZ010001055">
    <property type="protein sequence ID" value="CAG2206606.1"/>
    <property type="molecule type" value="Genomic_DNA"/>
</dbReference>
<gene>
    <name evidence="2" type="ORF">MEDL_20898</name>
</gene>
<evidence type="ECO:0000256" key="1">
    <source>
        <dbReference type="SAM" id="MobiDB-lite"/>
    </source>
</evidence>
<dbReference type="Gene3D" id="2.120.10.30">
    <property type="entry name" value="TolB, C-terminal domain"/>
    <property type="match status" value="1"/>
</dbReference>
<name>A0A8S3RIL4_MYTED</name>
<organism evidence="2 3">
    <name type="scientific">Mytilus edulis</name>
    <name type="common">Blue mussel</name>
    <dbReference type="NCBI Taxonomy" id="6550"/>
    <lineage>
        <taxon>Eukaryota</taxon>
        <taxon>Metazoa</taxon>
        <taxon>Spiralia</taxon>
        <taxon>Lophotrochozoa</taxon>
        <taxon>Mollusca</taxon>
        <taxon>Bivalvia</taxon>
        <taxon>Autobranchia</taxon>
        <taxon>Pteriomorphia</taxon>
        <taxon>Mytilida</taxon>
        <taxon>Mytiloidea</taxon>
        <taxon>Mytilidae</taxon>
        <taxon>Mytilinae</taxon>
        <taxon>Mytilus</taxon>
    </lineage>
</organism>
<dbReference type="Proteomes" id="UP000683360">
    <property type="component" value="Unassembled WGS sequence"/>
</dbReference>
<evidence type="ECO:0000313" key="2">
    <source>
        <dbReference type="EMBL" id="CAG2206606.1"/>
    </source>
</evidence>
<sequence length="222" mass="25474">MKSIQNQNSEELQKASRESRELNKLSNNAKSYTQQYDFPTLIRSVKRFNPIEIYGEVFGDLENCSILDDVSLTQVNSYDINNADGISALTVKKDGTIWISHSAVTLNIIELTNDGKYIKTVPCNGKSYRMQTYECAFRISENINGHFCVSDEFGGKIVDYDEKGDHVWSYRECENPYGLVTSKLRNIVINDSNEFIYILNSDGEFLTKLNKKNMDRHDINQH</sequence>
<accession>A0A8S3RIL4</accession>
<keyword evidence="3" id="KW-1185">Reference proteome</keyword>
<feature type="region of interest" description="Disordered" evidence="1">
    <location>
        <begin position="1"/>
        <end position="20"/>
    </location>
</feature>
<dbReference type="AlphaFoldDB" id="A0A8S3RIL4"/>
<proteinExistence type="predicted"/>
<reference evidence="2" key="1">
    <citation type="submission" date="2021-03" db="EMBL/GenBank/DDBJ databases">
        <authorList>
            <person name="Bekaert M."/>
        </authorList>
    </citation>
    <scope>NUCLEOTIDE SEQUENCE</scope>
</reference>
<dbReference type="InterPro" id="IPR011042">
    <property type="entry name" value="6-blade_b-propeller_TolB-like"/>
</dbReference>